<accession>A0A1E3G3V2</accession>
<dbReference type="AlphaFoldDB" id="A0A1E3G3V2"/>
<keyword evidence="2" id="KW-1185">Reference proteome</keyword>
<dbReference type="Pfam" id="PF09419">
    <property type="entry name" value="PGP_phosphatase"/>
    <property type="match status" value="1"/>
</dbReference>
<name>A0A1E3G3V2_9BACT</name>
<comment type="caution">
    <text evidence="1">The sequence shown here is derived from an EMBL/GenBank/DDBJ whole genome shotgun (WGS) entry which is preliminary data.</text>
</comment>
<dbReference type="InterPro" id="IPR023214">
    <property type="entry name" value="HAD_sf"/>
</dbReference>
<evidence type="ECO:0000313" key="1">
    <source>
        <dbReference type="EMBL" id="ODN30951.1"/>
    </source>
</evidence>
<dbReference type="Proteomes" id="UP000094570">
    <property type="component" value="Unassembled WGS sequence"/>
</dbReference>
<dbReference type="InterPro" id="IPR036412">
    <property type="entry name" value="HAD-like_sf"/>
</dbReference>
<organism evidence="1 2">
    <name type="scientific">Fervidobacterium thailandense</name>
    <dbReference type="NCBI Taxonomy" id="1008305"/>
    <lineage>
        <taxon>Bacteria</taxon>
        <taxon>Thermotogati</taxon>
        <taxon>Thermotogota</taxon>
        <taxon>Thermotogae</taxon>
        <taxon>Thermotogales</taxon>
        <taxon>Fervidobacteriaceae</taxon>
        <taxon>Fervidobacterium</taxon>
    </lineage>
</organism>
<dbReference type="SUPFAM" id="SSF56784">
    <property type="entry name" value="HAD-like"/>
    <property type="match status" value="1"/>
</dbReference>
<dbReference type="InterPro" id="IPR006549">
    <property type="entry name" value="HAD-SF_hydro_IIIA"/>
</dbReference>
<dbReference type="STRING" id="1008305.A4H02_02975"/>
<dbReference type="InterPro" id="IPR027706">
    <property type="entry name" value="PGP_Pase"/>
</dbReference>
<dbReference type="Gene3D" id="3.40.50.1000">
    <property type="entry name" value="HAD superfamily/HAD-like"/>
    <property type="match status" value="1"/>
</dbReference>
<dbReference type="OrthoDB" id="9787572at2"/>
<sequence length="158" mass="18359">MDLTVRSVTDIDYESLLQNGKSVFLFDFDNTINLWKSSEIPDKVLDIFEYLKSKGATVVIVSNGKPRKLNCEVQVIWRAMKPLVWKVKIKLKELLQDKEKVVVIGDQLFTDVLFGNLLGAFTIKVDPLDTRREFLSTKILRLFERLVFKFQRKSGERC</sequence>
<gene>
    <name evidence="1" type="ORF">A4H02_02975</name>
</gene>
<dbReference type="NCBIfam" id="TIGR01662">
    <property type="entry name" value="HAD-SF-IIIA"/>
    <property type="match status" value="1"/>
</dbReference>
<dbReference type="GO" id="GO:0008962">
    <property type="term" value="F:phosphatidylglycerophosphatase activity"/>
    <property type="evidence" value="ECO:0007669"/>
    <property type="project" value="InterPro"/>
</dbReference>
<dbReference type="EMBL" id="LWAF01000003">
    <property type="protein sequence ID" value="ODN30951.1"/>
    <property type="molecule type" value="Genomic_DNA"/>
</dbReference>
<proteinExistence type="predicted"/>
<evidence type="ECO:0000313" key="2">
    <source>
        <dbReference type="Proteomes" id="UP000094570"/>
    </source>
</evidence>
<protein>
    <submittedName>
        <fullName evidence="1">Haloacid dehalogenase</fullName>
    </submittedName>
</protein>
<reference evidence="2" key="1">
    <citation type="submission" date="2016-04" db="EMBL/GenBank/DDBJ databases">
        <title>The genome sequence project of a novel Fervidobacterium isolate from a hot spring in Thailand.</title>
        <authorList>
            <person name="Gonzalez J.M."/>
            <person name="Cuecas A."/>
            <person name="Kanoksilapatham W."/>
        </authorList>
    </citation>
    <scope>NUCLEOTIDE SEQUENCE [LARGE SCALE GENOMIC DNA]</scope>
    <source>
        <strain evidence="2">FC2004</strain>
    </source>
</reference>